<feature type="compositionally biased region" description="Low complexity" evidence="1">
    <location>
        <begin position="589"/>
        <end position="600"/>
    </location>
</feature>
<accession>B4MRV1</accession>
<dbReference type="OrthoDB" id="7883648at2759"/>
<dbReference type="AlphaFoldDB" id="B4MRV1"/>
<keyword evidence="3" id="KW-1185">Reference proteome</keyword>
<proteinExistence type="predicted"/>
<dbReference type="InParanoid" id="B4MRV1"/>
<protein>
    <submittedName>
        <fullName evidence="2">Uncharacterized protein</fullName>
    </submittedName>
</protein>
<reference evidence="2 3" key="1">
    <citation type="journal article" date="2007" name="Nature">
        <title>Evolution of genes and genomes on the Drosophila phylogeny.</title>
        <authorList>
            <consortium name="Drosophila 12 Genomes Consortium"/>
            <person name="Clark A.G."/>
            <person name="Eisen M.B."/>
            <person name="Smith D.R."/>
            <person name="Bergman C.M."/>
            <person name="Oliver B."/>
            <person name="Markow T.A."/>
            <person name="Kaufman T.C."/>
            <person name="Kellis M."/>
            <person name="Gelbart W."/>
            <person name="Iyer V.N."/>
            <person name="Pollard D.A."/>
            <person name="Sackton T.B."/>
            <person name="Larracuente A.M."/>
            <person name="Singh N.D."/>
            <person name="Abad J.P."/>
            <person name="Abt D.N."/>
            <person name="Adryan B."/>
            <person name="Aguade M."/>
            <person name="Akashi H."/>
            <person name="Anderson W.W."/>
            <person name="Aquadro C.F."/>
            <person name="Ardell D.H."/>
            <person name="Arguello R."/>
            <person name="Artieri C.G."/>
            <person name="Barbash D.A."/>
            <person name="Barker D."/>
            <person name="Barsanti P."/>
            <person name="Batterham P."/>
            <person name="Batzoglou S."/>
            <person name="Begun D."/>
            <person name="Bhutkar A."/>
            <person name="Blanco E."/>
            <person name="Bosak S.A."/>
            <person name="Bradley R.K."/>
            <person name="Brand A.D."/>
            <person name="Brent M.R."/>
            <person name="Brooks A.N."/>
            <person name="Brown R.H."/>
            <person name="Butlin R.K."/>
            <person name="Caggese C."/>
            <person name="Calvi B.R."/>
            <person name="Bernardo de Carvalho A."/>
            <person name="Caspi A."/>
            <person name="Castrezana S."/>
            <person name="Celniker S.E."/>
            <person name="Chang J.L."/>
            <person name="Chapple C."/>
            <person name="Chatterji S."/>
            <person name="Chinwalla A."/>
            <person name="Civetta A."/>
            <person name="Clifton S.W."/>
            <person name="Comeron J.M."/>
            <person name="Costello J.C."/>
            <person name="Coyne J.A."/>
            <person name="Daub J."/>
            <person name="David R.G."/>
            <person name="Delcher A.L."/>
            <person name="Delehaunty K."/>
            <person name="Do C.B."/>
            <person name="Ebling H."/>
            <person name="Edwards K."/>
            <person name="Eickbush T."/>
            <person name="Evans J.D."/>
            <person name="Filipski A."/>
            <person name="Findeiss S."/>
            <person name="Freyhult E."/>
            <person name="Fulton L."/>
            <person name="Fulton R."/>
            <person name="Garcia A.C."/>
            <person name="Gardiner A."/>
            <person name="Garfield D.A."/>
            <person name="Garvin B.E."/>
            <person name="Gibson G."/>
            <person name="Gilbert D."/>
            <person name="Gnerre S."/>
            <person name="Godfrey J."/>
            <person name="Good R."/>
            <person name="Gotea V."/>
            <person name="Gravely B."/>
            <person name="Greenberg A.J."/>
            <person name="Griffiths-Jones S."/>
            <person name="Gross S."/>
            <person name="Guigo R."/>
            <person name="Gustafson E.A."/>
            <person name="Haerty W."/>
            <person name="Hahn M.W."/>
            <person name="Halligan D.L."/>
            <person name="Halpern A.L."/>
            <person name="Halter G.M."/>
            <person name="Han M.V."/>
            <person name="Heger A."/>
            <person name="Hillier L."/>
            <person name="Hinrichs A.S."/>
            <person name="Holmes I."/>
            <person name="Hoskins R.A."/>
            <person name="Hubisz M.J."/>
            <person name="Hultmark D."/>
            <person name="Huntley M.A."/>
            <person name="Jaffe D.B."/>
            <person name="Jagadeeshan S."/>
            <person name="Jeck W.R."/>
            <person name="Johnson J."/>
            <person name="Jones C.D."/>
            <person name="Jordan W.C."/>
            <person name="Karpen G.H."/>
            <person name="Kataoka E."/>
            <person name="Keightley P.D."/>
            <person name="Kheradpour P."/>
            <person name="Kirkness E.F."/>
            <person name="Koerich L.B."/>
            <person name="Kristiansen K."/>
            <person name="Kudrna D."/>
            <person name="Kulathinal R.J."/>
            <person name="Kumar S."/>
            <person name="Kwok R."/>
            <person name="Lander E."/>
            <person name="Langley C.H."/>
            <person name="Lapoint R."/>
            <person name="Lazzaro B.P."/>
            <person name="Lee S.J."/>
            <person name="Levesque L."/>
            <person name="Li R."/>
            <person name="Lin C.F."/>
            <person name="Lin M.F."/>
            <person name="Lindblad-Toh K."/>
            <person name="Llopart A."/>
            <person name="Long M."/>
            <person name="Low L."/>
            <person name="Lozovsky E."/>
            <person name="Lu J."/>
            <person name="Luo M."/>
            <person name="Machado C.A."/>
            <person name="Makalowski W."/>
            <person name="Marzo M."/>
            <person name="Matsuda M."/>
            <person name="Matzkin L."/>
            <person name="McAllister B."/>
            <person name="McBride C.S."/>
            <person name="McKernan B."/>
            <person name="McKernan K."/>
            <person name="Mendez-Lago M."/>
            <person name="Minx P."/>
            <person name="Mollenhauer M.U."/>
            <person name="Montooth K."/>
            <person name="Mount S.M."/>
            <person name="Mu X."/>
            <person name="Myers E."/>
            <person name="Negre B."/>
            <person name="Newfeld S."/>
            <person name="Nielsen R."/>
            <person name="Noor M.A."/>
            <person name="O'Grady P."/>
            <person name="Pachter L."/>
            <person name="Papaceit M."/>
            <person name="Parisi M.J."/>
            <person name="Parisi M."/>
            <person name="Parts L."/>
            <person name="Pedersen J.S."/>
            <person name="Pesole G."/>
            <person name="Phillippy A.M."/>
            <person name="Ponting C.P."/>
            <person name="Pop M."/>
            <person name="Porcelli D."/>
            <person name="Powell J.R."/>
            <person name="Prohaska S."/>
            <person name="Pruitt K."/>
            <person name="Puig M."/>
            <person name="Quesneville H."/>
            <person name="Ram K.R."/>
            <person name="Rand D."/>
            <person name="Rasmussen M.D."/>
            <person name="Reed L.K."/>
            <person name="Reenan R."/>
            <person name="Reily A."/>
            <person name="Remington K.A."/>
            <person name="Rieger T.T."/>
            <person name="Ritchie M.G."/>
            <person name="Robin C."/>
            <person name="Rogers Y.H."/>
            <person name="Rohde C."/>
            <person name="Rozas J."/>
            <person name="Rubenfield M.J."/>
            <person name="Ruiz A."/>
            <person name="Russo S."/>
            <person name="Salzberg S.L."/>
            <person name="Sanchez-Gracia A."/>
            <person name="Saranga D.J."/>
            <person name="Sato H."/>
            <person name="Schaeffer S.W."/>
            <person name="Schatz M.C."/>
            <person name="Schlenke T."/>
            <person name="Schwartz R."/>
            <person name="Segarra C."/>
            <person name="Singh R.S."/>
            <person name="Sirot L."/>
            <person name="Sirota M."/>
            <person name="Sisneros N.B."/>
            <person name="Smith C.D."/>
            <person name="Smith T.F."/>
            <person name="Spieth J."/>
            <person name="Stage D.E."/>
            <person name="Stark A."/>
            <person name="Stephan W."/>
            <person name="Strausberg R.L."/>
            <person name="Strempel S."/>
            <person name="Sturgill D."/>
            <person name="Sutton G."/>
            <person name="Sutton G.G."/>
            <person name="Tao W."/>
            <person name="Teichmann S."/>
            <person name="Tobari Y.N."/>
            <person name="Tomimura Y."/>
            <person name="Tsolas J.M."/>
            <person name="Valente V.L."/>
            <person name="Venter E."/>
            <person name="Venter J.C."/>
            <person name="Vicario S."/>
            <person name="Vieira F.G."/>
            <person name="Vilella A.J."/>
            <person name="Villasante A."/>
            <person name="Walenz B."/>
            <person name="Wang J."/>
            <person name="Wasserman M."/>
            <person name="Watts T."/>
            <person name="Wilson D."/>
            <person name="Wilson R.K."/>
            <person name="Wing R.A."/>
            <person name="Wolfner M.F."/>
            <person name="Wong A."/>
            <person name="Wong G.K."/>
            <person name="Wu C.I."/>
            <person name="Wu G."/>
            <person name="Yamamoto D."/>
            <person name="Yang H.P."/>
            <person name="Yang S.P."/>
            <person name="Yorke J.A."/>
            <person name="Yoshida K."/>
            <person name="Zdobnov E."/>
            <person name="Zhang P."/>
            <person name="Zhang Y."/>
            <person name="Zimin A.V."/>
            <person name="Baldwin J."/>
            <person name="Abdouelleil A."/>
            <person name="Abdulkadir J."/>
            <person name="Abebe A."/>
            <person name="Abera B."/>
            <person name="Abreu J."/>
            <person name="Acer S.C."/>
            <person name="Aftuck L."/>
            <person name="Alexander A."/>
            <person name="An P."/>
            <person name="Anderson E."/>
            <person name="Anderson S."/>
            <person name="Arachi H."/>
            <person name="Azer M."/>
            <person name="Bachantsang P."/>
            <person name="Barry A."/>
            <person name="Bayul T."/>
            <person name="Berlin A."/>
            <person name="Bessette D."/>
            <person name="Bloom T."/>
            <person name="Blye J."/>
            <person name="Boguslavskiy L."/>
            <person name="Bonnet C."/>
            <person name="Boukhgalter B."/>
            <person name="Bourzgui I."/>
            <person name="Brown A."/>
            <person name="Cahill P."/>
            <person name="Channer S."/>
            <person name="Cheshatsang Y."/>
            <person name="Chuda L."/>
            <person name="Citroen M."/>
            <person name="Collymore A."/>
            <person name="Cooke P."/>
            <person name="Costello M."/>
            <person name="D'Aco K."/>
            <person name="Daza R."/>
            <person name="De Haan G."/>
            <person name="DeGray S."/>
            <person name="DeMaso C."/>
            <person name="Dhargay N."/>
            <person name="Dooley K."/>
            <person name="Dooley E."/>
            <person name="Doricent M."/>
            <person name="Dorje P."/>
            <person name="Dorjee K."/>
            <person name="Dupes A."/>
            <person name="Elong R."/>
            <person name="Falk J."/>
            <person name="Farina A."/>
            <person name="Faro S."/>
            <person name="Ferguson D."/>
            <person name="Fisher S."/>
            <person name="Foley C.D."/>
            <person name="Franke A."/>
            <person name="Friedrich D."/>
            <person name="Gadbois L."/>
            <person name="Gearin G."/>
            <person name="Gearin C.R."/>
            <person name="Giannoukos G."/>
            <person name="Goode T."/>
            <person name="Graham J."/>
            <person name="Grandbois E."/>
            <person name="Grewal S."/>
            <person name="Gyaltsen K."/>
            <person name="Hafez N."/>
            <person name="Hagos B."/>
            <person name="Hall J."/>
            <person name="Henson C."/>
            <person name="Hollinger A."/>
            <person name="Honan T."/>
            <person name="Huard M.D."/>
            <person name="Hughes L."/>
            <person name="Hurhula B."/>
            <person name="Husby M.E."/>
            <person name="Kamat A."/>
            <person name="Kanga B."/>
            <person name="Kashin S."/>
            <person name="Khazanovich D."/>
            <person name="Kisner P."/>
            <person name="Lance K."/>
            <person name="Lara M."/>
            <person name="Lee W."/>
            <person name="Lennon N."/>
            <person name="Letendre F."/>
            <person name="LeVine R."/>
            <person name="Lipovsky A."/>
            <person name="Liu X."/>
            <person name="Liu J."/>
            <person name="Liu S."/>
            <person name="Lokyitsang T."/>
            <person name="Lokyitsang Y."/>
            <person name="Lubonja R."/>
            <person name="Lui A."/>
            <person name="MacDonald P."/>
            <person name="Magnisalis V."/>
            <person name="Maru K."/>
            <person name="Matthews C."/>
            <person name="McCusker W."/>
            <person name="McDonough S."/>
            <person name="Mehta T."/>
            <person name="Meldrim J."/>
            <person name="Meneus L."/>
            <person name="Mihai O."/>
            <person name="Mihalev A."/>
            <person name="Mihova T."/>
            <person name="Mittelman R."/>
            <person name="Mlenga V."/>
            <person name="Montmayeur A."/>
            <person name="Mulrain L."/>
            <person name="Navidi A."/>
            <person name="Naylor J."/>
            <person name="Negash T."/>
            <person name="Nguyen T."/>
            <person name="Nguyen N."/>
            <person name="Nicol R."/>
            <person name="Norbu C."/>
            <person name="Norbu N."/>
            <person name="Novod N."/>
            <person name="O'Neill B."/>
            <person name="Osman S."/>
            <person name="Markiewicz E."/>
            <person name="Oyono O.L."/>
            <person name="Patti C."/>
            <person name="Phunkhang P."/>
            <person name="Pierre F."/>
            <person name="Priest M."/>
            <person name="Raghuraman S."/>
            <person name="Rege F."/>
            <person name="Reyes R."/>
            <person name="Rise C."/>
            <person name="Rogov P."/>
            <person name="Ross K."/>
            <person name="Ryan E."/>
            <person name="Settipalli S."/>
            <person name="Shea T."/>
            <person name="Sherpa N."/>
            <person name="Shi L."/>
            <person name="Shih D."/>
            <person name="Sparrow T."/>
            <person name="Spaulding J."/>
            <person name="Stalker J."/>
            <person name="Stange-Thomann N."/>
            <person name="Stavropoulos S."/>
            <person name="Stone C."/>
            <person name="Strader C."/>
            <person name="Tesfaye S."/>
            <person name="Thomson T."/>
            <person name="Thoulutsang Y."/>
            <person name="Thoulutsang D."/>
            <person name="Topham K."/>
            <person name="Topping I."/>
            <person name="Tsamla T."/>
            <person name="Vassiliev H."/>
            <person name="Vo A."/>
            <person name="Wangchuk T."/>
            <person name="Wangdi T."/>
            <person name="Weiand M."/>
            <person name="Wilkinson J."/>
            <person name="Wilson A."/>
            <person name="Yadav S."/>
            <person name="Young G."/>
            <person name="Yu Q."/>
            <person name="Zembek L."/>
            <person name="Zhong D."/>
            <person name="Zimmer A."/>
            <person name="Zwirko Z."/>
            <person name="Jaffe D.B."/>
            <person name="Alvarez P."/>
            <person name="Brockman W."/>
            <person name="Butler J."/>
            <person name="Chin C."/>
            <person name="Gnerre S."/>
            <person name="Grabherr M."/>
            <person name="Kleber M."/>
            <person name="Mauceli E."/>
            <person name="MacCallum I."/>
        </authorList>
    </citation>
    <scope>NUCLEOTIDE SEQUENCE [LARGE SCALE GENOMIC DNA]</scope>
    <source>
        <strain evidence="3">Tucson 14030-0811.24</strain>
    </source>
</reference>
<evidence type="ECO:0000256" key="1">
    <source>
        <dbReference type="SAM" id="MobiDB-lite"/>
    </source>
</evidence>
<dbReference type="EMBL" id="CH963850">
    <property type="protein sequence ID" value="EDW74840.1"/>
    <property type="molecule type" value="Genomic_DNA"/>
</dbReference>
<feature type="region of interest" description="Disordered" evidence="1">
    <location>
        <begin position="573"/>
        <end position="669"/>
    </location>
</feature>
<dbReference type="KEGG" id="dwi:6640883"/>
<sequence length="669" mass="76422">MEVSAKMQSSFMSLRSSILLYSRNRPNECQCHRIDVKNCKEDDRKKQEEYFERDMDDIADSVMQVMRICGLNSWDVKHTREVIKRSFRHYDEIRYRIDRVPRKRFARENFIYDLAKKAGMSRIDCQVAYSIVKRAFRAYYHGTAFEGKRVRSIVENMRHTQECLWVHAAKRTAEVHAAYKGLMYSEQQLFEERIECVYKSLHEALMSREFWDDEMQCTCTKKNAIGGIRSQDTGFNTLNTTEVEILFRNQSIVSSEAGSQLSIRMENITNRVENMLGNENESRSQINAANQNAQGDHLKQSPSGALRASCTSLRQTLKAKTTFSVNTVTSELNVTKCMCPRLQCDREFERETPVITAECSQGPYICRWLPYNSEEEEFKEHRVPFPPLETICPACPTDTLPCDSECTCTCNVCECKPAYDIGGEEEHHGEKLSSTGLEDYDTDYCWLAPFRDWPRVDKPHMVEEAEEEESCISASLEEGHKHRAVTFTYLAPFRPQKPEDKVEPQVEILPEDPVEAEDEDLMNKRPPQGISVETYCCWNQPPPSSSSSSEDNQIILVLPNNQQPKISGISMDVTVKKQHQQAEGQQALTKQQPTTNTTPKSIVKTNRPSKAQPHPATPRRQSLITPPRPNTPATPPPAAPPTNPPNPPAPVQRRESKLTKDDILDIIGL</sequence>
<dbReference type="OMA" id="NCPHLRC"/>
<evidence type="ECO:0000313" key="3">
    <source>
        <dbReference type="Proteomes" id="UP000007798"/>
    </source>
</evidence>
<feature type="compositionally biased region" description="Pro residues" evidence="1">
    <location>
        <begin position="626"/>
        <end position="650"/>
    </location>
</feature>
<feature type="compositionally biased region" description="Basic and acidic residues" evidence="1">
    <location>
        <begin position="652"/>
        <end position="663"/>
    </location>
</feature>
<dbReference type="Proteomes" id="UP000007798">
    <property type="component" value="Unassembled WGS sequence"/>
</dbReference>
<gene>
    <name evidence="2" type="primary">Dwil\GK15685</name>
    <name evidence="2" type="ORF">Dwil_GK15685</name>
</gene>
<dbReference type="HOGENOM" id="CLU_431663_0_0_1"/>
<organism evidence="2 3">
    <name type="scientific">Drosophila willistoni</name>
    <name type="common">Fruit fly</name>
    <dbReference type="NCBI Taxonomy" id="7260"/>
    <lineage>
        <taxon>Eukaryota</taxon>
        <taxon>Metazoa</taxon>
        <taxon>Ecdysozoa</taxon>
        <taxon>Arthropoda</taxon>
        <taxon>Hexapoda</taxon>
        <taxon>Insecta</taxon>
        <taxon>Pterygota</taxon>
        <taxon>Neoptera</taxon>
        <taxon>Endopterygota</taxon>
        <taxon>Diptera</taxon>
        <taxon>Brachycera</taxon>
        <taxon>Muscomorpha</taxon>
        <taxon>Ephydroidea</taxon>
        <taxon>Drosophilidae</taxon>
        <taxon>Drosophila</taxon>
        <taxon>Sophophora</taxon>
    </lineage>
</organism>
<name>B4MRV1_DROWI</name>
<dbReference type="STRING" id="7260.B4MRV1"/>
<dbReference type="PhylomeDB" id="B4MRV1"/>
<dbReference type="eggNOG" id="ENOG502TCWR">
    <property type="taxonomic scope" value="Eukaryota"/>
</dbReference>
<evidence type="ECO:0000313" key="2">
    <source>
        <dbReference type="EMBL" id="EDW74840.1"/>
    </source>
</evidence>